<dbReference type="InterPro" id="IPR023198">
    <property type="entry name" value="PGP-like_dom2"/>
</dbReference>
<evidence type="ECO:0000313" key="10">
    <source>
        <dbReference type="EMBL" id="SMC99562.1"/>
    </source>
</evidence>
<accession>A0A1W2DR82</accession>
<feature type="active site" description="Schiff-base intermediate with substrate" evidence="9">
    <location>
        <position position="51"/>
    </location>
</feature>
<feature type="binding site" evidence="9">
    <location>
        <position position="12"/>
    </location>
    <ligand>
        <name>Mg(2+)</name>
        <dbReference type="ChEBI" id="CHEBI:18420"/>
    </ligand>
</feature>
<comment type="catalytic activity">
    <reaction evidence="6 9">
        <text>phosphonoacetaldehyde + H2O = acetaldehyde + phosphate + H(+)</text>
        <dbReference type="Rhea" id="RHEA:18905"/>
        <dbReference type="ChEBI" id="CHEBI:15343"/>
        <dbReference type="ChEBI" id="CHEBI:15377"/>
        <dbReference type="ChEBI" id="CHEBI:15378"/>
        <dbReference type="ChEBI" id="CHEBI:43474"/>
        <dbReference type="ChEBI" id="CHEBI:58383"/>
        <dbReference type="EC" id="3.11.1.1"/>
    </reaction>
</comment>
<feature type="active site" description="Nucleophile" evidence="9">
    <location>
        <position position="10"/>
    </location>
</feature>
<dbReference type="InterPro" id="IPR050155">
    <property type="entry name" value="HAD-like_hydrolase_sf"/>
</dbReference>
<dbReference type="InterPro" id="IPR006323">
    <property type="entry name" value="Phosphonoacetald_hydro"/>
</dbReference>
<reference evidence="10 11" key="1">
    <citation type="submission" date="2017-04" db="EMBL/GenBank/DDBJ databases">
        <authorList>
            <person name="Afonso C.L."/>
            <person name="Miller P.J."/>
            <person name="Scott M.A."/>
            <person name="Spackman E."/>
            <person name="Goraichik I."/>
            <person name="Dimitrov K.M."/>
            <person name="Suarez D.L."/>
            <person name="Swayne D.E."/>
        </authorList>
    </citation>
    <scope>NUCLEOTIDE SEQUENCE [LARGE SCALE GENOMIC DNA]</scope>
    <source>
        <strain evidence="10 11">DSM 5090</strain>
    </source>
</reference>
<comment type="subunit">
    <text evidence="1 9">Homodimer.</text>
</comment>
<comment type="similarity">
    <text evidence="9">Belongs to the HAD-like hydrolase superfamily. PhnX family.</text>
</comment>
<proteinExistence type="inferred from homology"/>
<dbReference type="PANTHER" id="PTHR43434">
    <property type="entry name" value="PHOSPHOGLYCOLATE PHOSPHATASE"/>
    <property type="match status" value="1"/>
</dbReference>
<evidence type="ECO:0000313" key="11">
    <source>
        <dbReference type="Proteomes" id="UP000192738"/>
    </source>
</evidence>
<dbReference type="EMBL" id="FWXI01000017">
    <property type="protein sequence ID" value="SMC99562.1"/>
    <property type="molecule type" value="Genomic_DNA"/>
</dbReference>
<evidence type="ECO:0000256" key="6">
    <source>
        <dbReference type="ARBA" id="ARBA00052005"/>
    </source>
</evidence>
<dbReference type="InterPro" id="IPR023214">
    <property type="entry name" value="HAD_sf"/>
</dbReference>
<keyword evidence="5 9" id="KW-0704">Schiff base</keyword>
<evidence type="ECO:0000256" key="8">
    <source>
        <dbReference type="ARBA" id="ARBA00066472"/>
    </source>
</evidence>
<dbReference type="GO" id="GO:0006281">
    <property type="term" value="P:DNA repair"/>
    <property type="evidence" value="ECO:0007669"/>
    <property type="project" value="TreeGrafter"/>
</dbReference>
<dbReference type="OrthoDB" id="5504491at2"/>
<evidence type="ECO:0000256" key="3">
    <source>
        <dbReference type="ARBA" id="ARBA00022801"/>
    </source>
</evidence>
<evidence type="ECO:0000256" key="4">
    <source>
        <dbReference type="ARBA" id="ARBA00022842"/>
    </source>
</evidence>
<dbReference type="Pfam" id="PF00702">
    <property type="entry name" value="Hydrolase"/>
    <property type="match status" value="1"/>
</dbReference>
<dbReference type="Gene3D" id="3.40.50.1000">
    <property type="entry name" value="HAD superfamily/HAD-like"/>
    <property type="match status" value="1"/>
</dbReference>
<dbReference type="SFLD" id="SFLDS00003">
    <property type="entry name" value="Haloacid_Dehalogenase"/>
    <property type="match status" value="1"/>
</dbReference>
<keyword evidence="4 9" id="KW-0460">Magnesium</keyword>
<dbReference type="NCBIfam" id="TIGR01422">
    <property type="entry name" value="phosphonatase"/>
    <property type="match status" value="1"/>
</dbReference>
<evidence type="ECO:0000256" key="5">
    <source>
        <dbReference type="ARBA" id="ARBA00023270"/>
    </source>
</evidence>
<name>A0A1W2DR82_9FIRM</name>
<gene>
    <name evidence="9" type="primary">phnX</name>
    <name evidence="10" type="ORF">SAMN04488500_11774</name>
</gene>
<feature type="binding site" evidence="9">
    <location>
        <position position="185"/>
    </location>
    <ligand>
        <name>Mg(2+)</name>
        <dbReference type="ChEBI" id="CHEBI:18420"/>
    </ligand>
</feature>
<dbReference type="PANTHER" id="PTHR43434:SF19">
    <property type="entry name" value="PHOSPHONOACETALDEHYDE HYDROLASE"/>
    <property type="match status" value="1"/>
</dbReference>
<sequence>MKQVDGVILDWAGTTVDFGCFAPVLVFLQIFKTAGIDVTMAEARAPMGLLKKDHIRAMLQMPRIAKLWEEKKGRSFCEQDIDELYASFEPALLASLTEYTQPLPEVIETMKILRESGLKIGSTTGYTDVMMTIVTAGAKDKGYEPDFWITPDSTAGYGRPYPYMIFRNIEVLRLAAPWTVVKVGDTAADIKEGIQAGVWTVGVVVGSSQMGLSQAEFEGLSAAEKTRVIMNTEQAFLDYGADFTIKTMQELPELIERINMLIRQGKRPCRLERN</sequence>
<dbReference type="SFLD" id="SFLDG01135">
    <property type="entry name" value="C1.5.6:_HAD__Beta-PGM__Phospha"/>
    <property type="match status" value="1"/>
</dbReference>
<dbReference type="GO" id="GO:0008967">
    <property type="term" value="F:phosphoglycolate phosphatase activity"/>
    <property type="evidence" value="ECO:0007669"/>
    <property type="project" value="TreeGrafter"/>
</dbReference>
<evidence type="ECO:0000256" key="7">
    <source>
        <dbReference type="ARBA" id="ARBA00056573"/>
    </source>
</evidence>
<dbReference type="Proteomes" id="UP000192738">
    <property type="component" value="Unassembled WGS sequence"/>
</dbReference>
<dbReference type="Gene3D" id="1.10.150.240">
    <property type="entry name" value="Putative phosphatase, domain 2"/>
    <property type="match status" value="1"/>
</dbReference>
<dbReference type="HAMAP" id="MF_01375">
    <property type="entry name" value="PhnX"/>
    <property type="match status" value="1"/>
</dbReference>
<keyword evidence="11" id="KW-1185">Reference proteome</keyword>
<dbReference type="GO" id="GO:0005829">
    <property type="term" value="C:cytosol"/>
    <property type="evidence" value="ECO:0007669"/>
    <property type="project" value="TreeGrafter"/>
</dbReference>
<dbReference type="STRING" id="112901.SAMN04488500_11774"/>
<organism evidence="10 11">
    <name type="scientific">Sporomusa malonica</name>
    <dbReference type="NCBI Taxonomy" id="112901"/>
    <lineage>
        <taxon>Bacteria</taxon>
        <taxon>Bacillati</taxon>
        <taxon>Bacillota</taxon>
        <taxon>Negativicutes</taxon>
        <taxon>Selenomonadales</taxon>
        <taxon>Sporomusaceae</taxon>
        <taxon>Sporomusa</taxon>
    </lineage>
</organism>
<keyword evidence="3 9" id="KW-0378">Hydrolase</keyword>
<evidence type="ECO:0000256" key="9">
    <source>
        <dbReference type="HAMAP-Rule" id="MF_01375"/>
    </source>
</evidence>
<dbReference type="RefSeq" id="WP_084577239.1">
    <property type="nucleotide sequence ID" value="NZ_CP155572.1"/>
</dbReference>
<protein>
    <recommendedName>
        <fullName evidence="8 9">Phosphonoacetaldehyde hydrolase</fullName>
        <shortName evidence="9">Phosphonatase</shortName>
        <ecNumber evidence="8 9">3.11.1.1</ecNumber>
    </recommendedName>
    <alternativeName>
        <fullName evidence="9">Phosphonoacetaldehyde phosphonohydrolase</fullName>
    </alternativeName>
</protein>
<dbReference type="AlphaFoldDB" id="A0A1W2DR82"/>
<dbReference type="InterPro" id="IPR036412">
    <property type="entry name" value="HAD-like_sf"/>
</dbReference>
<dbReference type="GO" id="GO:0019700">
    <property type="term" value="P:organic phosphonate catabolic process"/>
    <property type="evidence" value="ECO:0007669"/>
    <property type="project" value="InterPro"/>
</dbReference>
<evidence type="ECO:0000256" key="2">
    <source>
        <dbReference type="ARBA" id="ARBA00022723"/>
    </source>
</evidence>
<keyword evidence="2 9" id="KW-0479">Metal-binding</keyword>
<comment type="cofactor">
    <cofactor evidence="9">
        <name>Mg(2+)</name>
        <dbReference type="ChEBI" id="CHEBI:18420"/>
    </cofactor>
    <text evidence="9">Binds 1 Mg(2+) ion per subunit.</text>
</comment>
<feature type="binding site" evidence="9">
    <location>
        <position position="10"/>
    </location>
    <ligand>
        <name>Mg(2+)</name>
        <dbReference type="ChEBI" id="CHEBI:18420"/>
    </ligand>
</feature>
<dbReference type="GO" id="GO:0000287">
    <property type="term" value="F:magnesium ion binding"/>
    <property type="evidence" value="ECO:0007669"/>
    <property type="project" value="UniProtKB-UniRule"/>
</dbReference>
<dbReference type="FunFam" id="1.10.150.240:FF:000006">
    <property type="entry name" value="Phosphonoacetaldehyde hydrolase"/>
    <property type="match status" value="1"/>
</dbReference>
<dbReference type="EC" id="3.11.1.1" evidence="8 9"/>
<dbReference type="GO" id="GO:0050194">
    <property type="term" value="F:phosphonoacetaldehyde hydrolase activity"/>
    <property type="evidence" value="ECO:0007669"/>
    <property type="project" value="UniProtKB-UniRule"/>
</dbReference>
<evidence type="ECO:0000256" key="1">
    <source>
        <dbReference type="ARBA" id="ARBA00011738"/>
    </source>
</evidence>
<dbReference type="SFLD" id="SFLDG01129">
    <property type="entry name" value="C1.5:_HAD__Beta-PGM__Phosphata"/>
    <property type="match status" value="1"/>
</dbReference>
<dbReference type="SUPFAM" id="SSF56784">
    <property type="entry name" value="HAD-like"/>
    <property type="match status" value="1"/>
</dbReference>
<comment type="function">
    <text evidence="7 9">Involved in phosphonate degradation.</text>
</comment>